<name>A0A7L5BZ04_9RHOB</name>
<dbReference type="Pfam" id="PF13436">
    <property type="entry name" value="Gly-zipper_OmpA"/>
    <property type="match status" value="1"/>
</dbReference>
<feature type="domain" description="Glycine-zipper-containing OmpA-like membrane" evidence="1">
    <location>
        <begin position="34"/>
        <end position="74"/>
    </location>
</feature>
<dbReference type="KEGG" id="hdh:G5B40_09970"/>
<dbReference type="AlphaFoldDB" id="A0A7L5BZ04"/>
<evidence type="ECO:0000259" key="1">
    <source>
        <dbReference type="Pfam" id="PF13436"/>
    </source>
</evidence>
<keyword evidence="3" id="KW-1185">Reference proteome</keyword>
<reference evidence="2 3" key="1">
    <citation type="submission" date="2020-02" db="EMBL/GenBank/DDBJ databases">
        <title>complete genome sequence of Rhodobacteraceae bacterium.</title>
        <authorList>
            <person name="Park J."/>
            <person name="Kim Y.-S."/>
            <person name="Kim K.-H."/>
        </authorList>
    </citation>
    <scope>NUCLEOTIDE SEQUENCE [LARGE SCALE GENOMIC DNA]</scope>
    <source>
        <strain evidence="2 3">RR4-56</strain>
    </source>
</reference>
<protein>
    <recommendedName>
        <fullName evidence="1">Glycine-zipper-containing OmpA-like membrane domain-containing protein</fullName>
    </recommendedName>
</protein>
<dbReference type="InterPro" id="IPR025693">
    <property type="entry name" value="Gly-zipper_OmpA-like_dom"/>
</dbReference>
<evidence type="ECO:0000313" key="2">
    <source>
        <dbReference type="EMBL" id="QIE55747.1"/>
    </source>
</evidence>
<evidence type="ECO:0000313" key="3">
    <source>
        <dbReference type="Proteomes" id="UP000503336"/>
    </source>
</evidence>
<dbReference type="EMBL" id="CP049056">
    <property type="protein sequence ID" value="QIE55747.1"/>
    <property type="molecule type" value="Genomic_DNA"/>
</dbReference>
<gene>
    <name evidence="2" type="ORF">G5B40_09970</name>
</gene>
<dbReference type="Proteomes" id="UP000503336">
    <property type="component" value="Chromosome"/>
</dbReference>
<organism evidence="2 3">
    <name type="scientific">Pikeienuella piscinae</name>
    <dbReference type="NCBI Taxonomy" id="2748098"/>
    <lineage>
        <taxon>Bacteria</taxon>
        <taxon>Pseudomonadati</taxon>
        <taxon>Pseudomonadota</taxon>
        <taxon>Alphaproteobacteria</taxon>
        <taxon>Rhodobacterales</taxon>
        <taxon>Paracoccaceae</taxon>
        <taxon>Pikeienuella</taxon>
    </lineage>
</organism>
<dbReference type="RefSeq" id="WP_165098083.1">
    <property type="nucleotide sequence ID" value="NZ_CP049056.1"/>
</dbReference>
<sequence>MAIASALSRFALPAAGALILSLAACGDLNPQQQRALTGTAAGAAGGALVGAIAGDAALGAAIGAGAGLAGGLIVDKVQTDKEAAYRQGVADGRRN</sequence>
<accession>A0A7L5BZ04</accession>
<proteinExistence type="predicted"/>